<evidence type="ECO:0000313" key="2">
    <source>
        <dbReference type="Proteomes" id="UP000013569"/>
    </source>
</evidence>
<sequence length="64" mass="6837">MITLTYSIGVVDVTLLVAVPVPDLFQRSPLRLPLTATPLSNSQRAKLNSLVLVCSRTAPSDSSL</sequence>
<organism evidence="1 2">
    <name type="scientific">Gordonia terrae C-6</name>
    <dbReference type="NCBI Taxonomy" id="1316928"/>
    <lineage>
        <taxon>Bacteria</taxon>
        <taxon>Bacillati</taxon>
        <taxon>Actinomycetota</taxon>
        <taxon>Actinomycetes</taxon>
        <taxon>Mycobacteriales</taxon>
        <taxon>Gordoniaceae</taxon>
        <taxon>Gordonia</taxon>
    </lineage>
</organism>
<reference evidence="1 2" key="1">
    <citation type="journal article" date="2013" name="Genome Announc.">
        <title>Draft Genome Sequence of a Benzothiophene-Desulfurizing Bacterium, Gordona terrae Strain C-6.</title>
        <authorList>
            <person name="Wang W."/>
            <person name="Ma T."/>
            <person name="Ren Y."/>
            <person name="Li G."/>
        </authorList>
    </citation>
    <scope>NUCLEOTIDE SEQUENCE [LARGE SCALE GENOMIC DNA]</scope>
    <source>
        <strain evidence="1 2">C-6</strain>
    </source>
</reference>
<dbReference type="Proteomes" id="UP000013569">
    <property type="component" value="Unassembled WGS sequence"/>
</dbReference>
<gene>
    <name evidence="1" type="ORF">GTC6_03480</name>
</gene>
<protein>
    <submittedName>
        <fullName evidence="1">Uncharacterized protein</fullName>
    </submittedName>
</protein>
<name>R7YDA8_9ACTN</name>
<accession>R7YDA8</accession>
<proteinExistence type="predicted"/>
<evidence type="ECO:0000313" key="1">
    <source>
        <dbReference type="EMBL" id="EON34006.1"/>
    </source>
</evidence>
<comment type="caution">
    <text evidence="1">The sequence shown here is derived from an EMBL/GenBank/DDBJ whole genome shotgun (WGS) entry which is preliminary data.</text>
</comment>
<dbReference type="EMBL" id="AQPW01000003">
    <property type="protein sequence ID" value="EON34006.1"/>
    <property type="molecule type" value="Genomic_DNA"/>
</dbReference>
<dbReference type="AlphaFoldDB" id="R7YDA8"/>